<evidence type="ECO:0000256" key="1">
    <source>
        <dbReference type="SAM" id="Coils"/>
    </source>
</evidence>
<keyword evidence="1" id="KW-0175">Coiled coil</keyword>
<comment type="caution">
    <text evidence="4">The sequence shown here is derived from an EMBL/GenBank/DDBJ whole genome shotgun (WGS) entry which is preliminary data.</text>
</comment>
<reference evidence="5" key="1">
    <citation type="submission" date="2018-06" db="EMBL/GenBank/DDBJ databases">
        <authorList>
            <person name="Khan S.A."/>
        </authorList>
    </citation>
    <scope>NUCLEOTIDE SEQUENCE [LARGE SCALE GENOMIC DNA]</scope>
    <source>
        <strain evidence="5">DB-1506</strain>
    </source>
</reference>
<dbReference type="EMBL" id="QLIX01000001">
    <property type="protein sequence ID" value="RAI60932.1"/>
    <property type="molecule type" value="Genomic_DNA"/>
</dbReference>
<feature type="region of interest" description="Disordered" evidence="2">
    <location>
        <begin position="61"/>
        <end position="81"/>
    </location>
</feature>
<evidence type="ECO:0000313" key="5">
    <source>
        <dbReference type="Proteomes" id="UP000249065"/>
    </source>
</evidence>
<proteinExistence type="predicted"/>
<keyword evidence="5" id="KW-1185">Reference proteome</keyword>
<protein>
    <recommendedName>
        <fullName evidence="6">DUF4398 domain-containing protein</fullName>
    </recommendedName>
</protein>
<sequence length="165" mass="17109">MRFPSPILAAVLALAAGPALADDSAVPGLGRTGAQWQRPVAENPEMKPFLQAAPAQAAVPAQTVAAPAAPPAGPAPGDTRHAALQDVDRLLRQAEGEMAARNRQQAGEELEQARLALRNAEAAGDAMPASAMQRLLLAQHDLRSGQYQAAMRATAGAERIIEAAE</sequence>
<evidence type="ECO:0000313" key="4">
    <source>
        <dbReference type="EMBL" id="RAI60932.1"/>
    </source>
</evidence>
<feature type="signal peptide" evidence="3">
    <location>
        <begin position="1"/>
        <end position="21"/>
    </location>
</feature>
<feature type="chain" id="PRO_5016364634" description="DUF4398 domain-containing protein" evidence="3">
    <location>
        <begin position="22"/>
        <end position="165"/>
    </location>
</feature>
<evidence type="ECO:0000256" key="2">
    <source>
        <dbReference type="SAM" id="MobiDB-lite"/>
    </source>
</evidence>
<dbReference type="Proteomes" id="UP000249065">
    <property type="component" value="Unassembled WGS sequence"/>
</dbReference>
<organism evidence="4 5">
    <name type="scientific">Roseicella frigidaeris</name>
    <dbReference type="NCBI Taxonomy" id="2230885"/>
    <lineage>
        <taxon>Bacteria</taxon>
        <taxon>Pseudomonadati</taxon>
        <taxon>Pseudomonadota</taxon>
        <taxon>Alphaproteobacteria</taxon>
        <taxon>Acetobacterales</taxon>
        <taxon>Roseomonadaceae</taxon>
        <taxon>Roseicella</taxon>
    </lineage>
</organism>
<gene>
    <name evidence="4" type="ORF">DOO78_02020</name>
</gene>
<keyword evidence="3" id="KW-0732">Signal</keyword>
<name>A0A327MF80_9PROT</name>
<dbReference type="RefSeq" id="WP_111468044.1">
    <property type="nucleotide sequence ID" value="NZ_QLIX01000001.1"/>
</dbReference>
<accession>A0A327MF80</accession>
<evidence type="ECO:0000256" key="3">
    <source>
        <dbReference type="SAM" id="SignalP"/>
    </source>
</evidence>
<feature type="coiled-coil region" evidence="1">
    <location>
        <begin position="84"/>
        <end position="123"/>
    </location>
</feature>
<dbReference type="AlphaFoldDB" id="A0A327MF80"/>
<dbReference type="OrthoDB" id="9887213at2"/>
<evidence type="ECO:0008006" key="6">
    <source>
        <dbReference type="Google" id="ProtNLM"/>
    </source>
</evidence>